<evidence type="ECO:0000313" key="3">
    <source>
        <dbReference type="EMBL" id="SEP10240.1"/>
    </source>
</evidence>
<dbReference type="Pfam" id="PF07907">
    <property type="entry name" value="YibE_F"/>
    <property type="match status" value="1"/>
</dbReference>
<dbReference type="STRING" id="112903.SAMN04490178_11071"/>
<dbReference type="PANTHER" id="PTHR41771:SF1">
    <property type="entry name" value="MEMBRANE PROTEIN"/>
    <property type="match status" value="1"/>
</dbReference>
<organism evidence="3 4">
    <name type="scientific">Propionispora vibrioides</name>
    <dbReference type="NCBI Taxonomy" id="112903"/>
    <lineage>
        <taxon>Bacteria</taxon>
        <taxon>Bacillati</taxon>
        <taxon>Bacillota</taxon>
        <taxon>Negativicutes</taxon>
        <taxon>Selenomonadales</taxon>
        <taxon>Sporomusaceae</taxon>
        <taxon>Propionispora</taxon>
    </lineage>
</organism>
<dbReference type="InterPro" id="IPR012507">
    <property type="entry name" value="YibE_F"/>
</dbReference>
<feature type="transmembrane region" description="Helical" evidence="1">
    <location>
        <begin position="347"/>
        <end position="371"/>
    </location>
</feature>
<feature type="transmembrane region" description="Helical" evidence="1">
    <location>
        <begin position="126"/>
        <end position="143"/>
    </location>
</feature>
<name>A0A1H8V419_9FIRM</name>
<feature type="transmembrane region" description="Helical" evidence="1">
    <location>
        <begin position="310"/>
        <end position="327"/>
    </location>
</feature>
<dbReference type="EMBL" id="FODY01000010">
    <property type="protein sequence ID" value="SEP10240.1"/>
    <property type="molecule type" value="Genomic_DNA"/>
</dbReference>
<gene>
    <name evidence="3" type="ORF">SAMN04490178_11071</name>
</gene>
<feature type="transmembrane region" description="Helical" evidence="1">
    <location>
        <begin position="252"/>
        <end position="272"/>
    </location>
</feature>
<keyword evidence="1" id="KW-0812">Transmembrane</keyword>
<accession>A0A1H8V419</accession>
<protein>
    <submittedName>
        <fullName evidence="3">Uncharacterized membrane protein</fullName>
    </submittedName>
</protein>
<keyword evidence="4" id="KW-1185">Reference proteome</keyword>
<feature type="transmembrane region" description="Helical" evidence="1">
    <location>
        <begin position="201"/>
        <end position="223"/>
    </location>
</feature>
<dbReference type="AlphaFoldDB" id="A0A1H8V419"/>
<evidence type="ECO:0000313" key="4">
    <source>
        <dbReference type="Proteomes" id="UP000198847"/>
    </source>
</evidence>
<evidence type="ECO:0000256" key="1">
    <source>
        <dbReference type="SAM" id="Phobius"/>
    </source>
</evidence>
<proteinExistence type="predicted"/>
<evidence type="ECO:0000256" key="2">
    <source>
        <dbReference type="SAM" id="SignalP"/>
    </source>
</evidence>
<feature type="transmembrane region" description="Helical" evidence="1">
    <location>
        <begin position="175"/>
        <end position="194"/>
    </location>
</feature>
<dbReference type="PANTHER" id="PTHR41771">
    <property type="entry name" value="MEMBRANE PROTEIN-RELATED"/>
    <property type="match status" value="1"/>
</dbReference>
<keyword evidence="2" id="KW-0732">Signal</keyword>
<sequence length="375" mass="40007">MKIRCFIRCIVMLIGLLGFMSVQALAAPQDEAGKQLPQIDYLQGVVLKVQPLTQLKKVQGMSGAELVDIRLTAGEETGKEIKVTNYKMDRPGFDLHPAAGDKVIVAVSQEAGGKTYHLADYDRMPYVYVLLGAFALTLIAVGGKVGIKSLFVVCFAIFIILQGMIPLILGRHLNLILATWLTSALIAVVTQITVSGWNAKTWGAIAGTVGGVAVAGLLAVLSIQAMHLTGLDNEEAIMLKVTYLADIDFQEVLFAGIVMGALGAVMDVAISIASAQYEIKSSCPQYGFKELYKAGINVGRDVMGTMSNTLVLAYLGSSLPLLLLLSAQEHVPLLRIVNLNLIATEVARTITGSIGLICSIPLAALATGFFLSQKR</sequence>
<feature type="transmembrane region" description="Helical" evidence="1">
    <location>
        <begin position="150"/>
        <end position="169"/>
    </location>
</feature>
<keyword evidence="1" id="KW-1133">Transmembrane helix</keyword>
<feature type="signal peptide" evidence="2">
    <location>
        <begin position="1"/>
        <end position="26"/>
    </location>
</feature>
<dbReference type="Proteomes" id="UP000198847">
    <property type="component" value="Unassembled WGS sequence"/>
</dbReference>
<dbReference type="RefSeq" id="WP_245732330.1">
    <property type="nucleotide sequence ID" value="NZ_FODY01000010.1"/>
</dbReference>
<reference evidence="3 4" key="1">
    <citation type="submission" date="2016-10" db="EMBL/GenBank/DDBJ databases">
        <authorList>
            <person name="de Groot N.N."/>
        </authorList>
    </citation>
    <scope>NUCLEOTIDE SEQUENCE [LARGE SCALE GENOMIC DNA]</scope>
    <source>
        <strain evidence="3 4">DSM 13305</strain>
    </source>
</reference>
<keyword evidence="1" id="KW-0472">Membrane</keyword>
<feature type="chain" id="PRO_5011559802" evidence="2">
    <location>
        <begin position="27"/>
        <end position="375"/>
    </location>
</feature>